<gene>
    <name evidence="5" type="ORF">AABB24_013748</name>
</gene>
<comment type="caution">
    <text evidence="5">The sequence shown here is derived from an EMBL/GenBank/DDBJ whole genome shotgun (WGS) entry which is preliminary data.</text>
</comment>
<dbReference type="PANTHER" id="PTHR31906">
    <property type="entry name" value="PLASTID-LIPID-ASSOCIATED PROTEIN 4, CHLOROPLASTIC-RELATED"/>
    <property type="match status" value="1"/>
</dbReference>
<dbReference type="InterPro" id="IPR039633">
    <property type="entry name" value="PAP"/>
</dbReference>
<evidence type="ECO:0000256" key="1">
    <source>
        <dbReference type="ARBA" id="ARBA00004474"/>
    </source>
</evidence>
<sequence>KFSIVPLRNAKITMATYVVAGTGTTATALIGNTRRRSSSAAQLISHLALNFPHNRSYRRRTSKTFSPIYASVSASPAPVTKPDDLVGAILSKVMQTDRGVLLTRDEHKSVAEVVQELQRFCVDEPVKCPLIFGEWDVVYCSNPTSPGGGYRSAFGRLFFKTNEMIQVVEAPDIVRNRVSFSLFGFLDGEVSLKGKLNVLDEKWIQVVFEPPELKVGGLDFQYGGESEVKLEITYIDEKIRLGKGSRGSLFVFQRRKP</sequence>
<dbReference type="Pfam" id="PF04755">
    <property type="entry name" value="PAP_fibrillin"/>
    <property type="match status" value="2"/>
</dbReference>
<dbReference type="EMBL" id="JBJKTR010000008">
    <property type="protein sequence ID" value="KAL3360483.1"/>
    <property type="molecule type" value="Genomic_DNA"/>
</dbReference>
<comment type="subcellular location">
    <subcellularLocation>
        <location evidence="1">Plastid</location>
    </subcellularLocation>
</comment>
<reference evidence="5 6" key="1">
    <citation type="submission" date="2024-05" db="EMBL/GenBank/DDBJ databases">
        <title>De novo assembly of an allotetraploid wild potato.</title>
        <authorList>
            <person name="Hosaka A.J."/>
        </authorList>
    </citation>
    <scope>NUCLEOTIDE SEQUENCE [LARGE SCALE GENOMIC DNA]</scope>
    <source>
        <tissue evidence="5">Young leaves</tissue>
    </source>
</reference>
<feature type="domain" description="Plastid lipid-associated protein/fibrillin conserved" evidence="4">
    <location>
        <begin position="225"/>
        <end position="252"/>
    </location>
</feature>
<evidence type="ECO:0000256" key="2">
    <source>
        <dbReference type="ARBA" id="ARBA00022640"/>
    </source>
</evidence>
<evidence type="ECO:0000313" key="5">
    <source>
        <dbReference type="EMBL" id="KAL3360483.1"/>
    </source>
</evidence>
<evidence type="ECO:0000256" key="3">
    <source>
        <dbReference type="ARBA" id="ARBA00022946"/>
    </source>
</evidence>
<proteinExistence type="predicted"/>
<organism evidence="5 6">
    <name type="scientific">Solanum stoloniferum</name>
    <dbReference type="NCBI Taxonomy" id="62892"/>
    <lineage>
        <taxon>Eukaryota</taxon>
        <taxon>Viridiplantae</taxon>
        <taxon>Streptophyta</taxon>
        <taxon>Embryophyta</taxon>
        <taxon>Tracheophyta</taxon>
        <taxon>Spermatophyta</taxon>
        <taxon>Magnoliopsida</taxon>
        <taxon>eudicotyledons</taxon>
        <taxon>Gunneridae</taxon>
        <taxon>Pentapetalae</taxon>
        <taxon>asterids</taxon>
        <taxon>lamiids</taxon>
        <taxon>Solanales</taxon>
        <taxon>Solanaceae</taxon>
        <taxon>Solanoideae</taxon>
        <taxon>Solaneae</taxon>
        <taxon>Solanum</taxon>
    </lineage>
</organism>
<protein>
    <recommendedName>
        <fullName evidence="4">Plastid lipid-associated protein/fibrillin conserved domain-containing protein</fullName>
    </recommendedName>
</protein>
<accession>A0ABD2TYB1</accession>
<feature type="non-terminal residue" evidence="5">
    <location>
        <position position="1"/>
    </location>
</feature>
<dbReference type="InterPro" id="IPR006843">
    <property type="entry name" value="PAP/fibrillin_dom"/>
</dbReference>
<name>A0ABD2TYB1_9SOLN</name>
<dbReference type="Proteomes" id="UP001627284">
    <property type="component" value="Unassembled WGS sequence"/>
</dbReference>
<keyword evidence="2" id="KW-0934">Plastid</keyword>
<dbReference type="AlphaFoldDB" id="A0ABD2TYB1"/>
<keyword evidence="6" id="KW-1185">Reference proteome</keyword>
<feature type="domain" description="Plastid lipid-associated protein/fibrillin conserved" evidence="4">
    <location>
        <begin position="89"/>
        <end position="211"/>
    </location>
</feature>
<keyword evidence="3" id="KW-0809">Transit peptide</keyword>
<evidence type="ECO:0000259" key="4">
    <source>
        <dbReference type="Pfam" id="PF04755"/>
    </source>
</evidence>
<dbReference type="GO" id="GO:0009536">
    <property type="term" value="C:plastid"/>
    <property type="evidence" value="ECO:0007669"/>
    <property type="project" value="UniProtKB-SubCell"/>
</dbReference>
<evidence type="ECO:0000313" key="6">
    <source>
        <dbReference type="Proteomes" id="UP001627284"/>
    </source>
</evidence>